<dbReference type="Proteomes" id="UP000075230">
    <property type="component" value="Unassembled WGS sequence"/>
</dbReference>
<organism evidence="1 2">
    <name type="scientific">Aspergillus kawachii</name>
    <name type="common">White koji mold</name>
    <name type="synonym">Aspergillus awamori var. kawachi</name>
    <dbReference type="NCBI Taxonomy" id="1069201"/>
    <lineage>
        <taxon>Eukaryota</taxon>
        <taxon>Fungi</taxon>
        <taxon>Dikarya</taxon>
        <taxon>Ascomycota</taxon>
        <taxon>Pezizomycotina</taxon>
        <taxon>Eurotiomycetes</taxon>
        <taxon>Eurotiomycetidae</taxon>
        <taxon>Eurotiales</taxon>
        <taxon>Aspergillaceae</taxon>
        <taxon>Aspergillus</taxon>
        <taxon>Aspergillus subgen. Circumdati</taxon>
    </lineage>
</organism>
<evidence type="ECO:0000313" key="2">
    <source>
        <dbReference type="Proteomes" id="UP000075230"/>
    </source>
</evidence>
<reference evidence="1 2" key="1">
    <citation type="journal article" date="2016" name="DNA Res.">
        <title>Genome sequence of Aspergillus luchuensis NBRC 4314.</title>
        <authorList>
            <person name="Yamada O."/>
            <person name="Machida M."/>
            <person name="Hosoyama A."/>
            <person name="Goto M."/>
            <person name="Takahashi T."/>
            <person name="Futagami T."/>
            <person name="Yamagata Y."/>
            <person name="Takeuchi M."/>
            <person name="Kobayashi T."/>
            <person name="Koike H."/>
            <person name="Abe K."/>
            <person name="Asai K."/>
            <person name="Arita M."/>
            <person name="Fujita N."/>
            <person name="Fukuda K."/>
            <person name="Higa K."/>
            <person name="Horikawa H."/>
            <person name="Ishikawa T."/>
            <person name="Jinno K."/>
            <person name="Kato Y."/>
            <person name="Kirimura K."/>
            <person name="Mizutani O."/>
            <person name="Nakasone K."/>
            <person name="Sano M."/>
            <person name="Shiraishi Y."/>
            <person name="Tsukahara M."/>
            <person name="Gomi K."/>
        </authorList>
    </citation>
    <scope>NUCLEOTIDE SEQUENCE [LARGE SCALE GENOMIC DNA]</scope>
    <source>
        <strain evidence="1 2">RIB 2604</strain>
    </source>
</reference>
<dbReference type="AlphaFoldDB" id="A0A146F7X1"/>
<evidence type="ECO:0000313" key="1">
    <source>
        <dbReference type="EMBL" id="GAT22230.1"/>
    </source>
</evidence>
<dbReference type="EMBL" id="BCWF01000015">
    <property type="protein sequence ID" value="GAT22230.1"/>
    <property type="molecule type" value="Genomic_DNA"/>
</dbReference>
<reference evidence="2" key="2">
    <citation type="submission" date="2016-02" db="EMBL/GenBank/DDBJ databases">
        <title>Genome sequencing of Aspergillus luchuensis NBRC 4314.</title>
        <authorList>
            <person name="Yamada O."/>
        </authorList>
    </citation>
    <scope>NUCLEOTIDE SEQUENCE [LARGE SCALE GENOMIC DNA]</scope>
    <source>
        <strain evidence="2">RIB 2604</strain>
    </source>
</reference>
<name>A0A146F7X1_ASPKA</name>
<protein>
    <submittedName>
        <fullName evidence="1">Cholinesterase</fullName>
    </submittedName>
</protein>
<gene>
    <name evidence="1" type="ORF">RIB2604_01502630</name>
</gene>
<comment type="caution">
    <text evidence="1">The sequence shown here is derived from an EMBL/GenBank/DDBJ whole genome shotgun (WGS) entry which is preliminary data.</text>
</comment>
<sequence length="117" mass="13243">MDFLFDPWSSISHAKQAGEVVLAPPCVALASVSPRVKKGSYLDQPLADKAFRLVDRQPLIPEYPEVTLPSKYKFACQTRLPPSLLYGYLCRLSRLRADYILDANDKHQCRMWLSATS</sequence>
<proteinExistence type="predicted"/>
<accession>A0A146F7X1</accession>